<sequence>KQIDDFYLNNLTINEQLVGLNETIAWYRNISLFLQVFGLALILARDLEGIPVAK</sequence>
<reference evidence="1 2" key="1">
    <citation type="submission" date="2019-03" db="EMBL/GenBank/DDBJ databases">
        <title>Halomonas marinisediminis sp. nov., a moderately halophilic bacterium isolated from the Bohai Gulf.</title>
        <authorList>
            <person name="Ji X."/>
        </authorList>
    </citation>
    <scope>NUCLEOTIDE SEQUENCE [LARGE SCALE GENOMIC DNA]</scope>
    <source>
        <strain evidence="1 2">204</strain>
    </source>
</reference>
<protein>
    <submittedName>
        <fullName evidence="1">DNA mismatch repair protein</fullName>
    </submittedName>
</protein>
<name>A0ABY2D1A4_9GAMM</name>
<proteinExistence type="predicted"/>
<feature type="non-terminal residue" evidence="1">
    <location>
        <position position="1"/>
    </location>
</feature>
<keyword evidence="2" id="KW-1185">Reference proteome</keyword>
<dbReference type="EMBL" id="SLTR01000845">
    <property type="protein sequence ID" value="TDA70622.1"/>
    <property type="molecule type" value="Genomic_DNA"/>
</dbReference>
<evidence type="ECO:0000313" key="1">
    <source>
        <dbReference type="EMBL" id="TDA70622.1"/>
    </source>
</evidence>
<dbReference type="Proteomes" id="UP000294823">
    <property type="component" value="Unassembled WGS sequence"/>
</dbReference>
<evidence type="ECO:0000313" key="2">
    <source>
        <dbReference type="Proteomes" id="UP000294823"/>
    </source>
</evidence>
<accession>A0ABY2D1A4</accession>
<organism evidence="1 2">
    <name type="scientific">Halomonas marinisediminis</name>
    <dbReference type="NCBI Taxonomy" id="2546095"/>
    <lineage>
        <taxon>Bacteria</taxon>
        <taxon>Pseudomonadati</taxon>
        <taxon>Pseudomonadota</taxon>
        <taxon>Gammaproteobacteria</taxon>
        <taxon>Oceanospirillales</taxon>
        <taxon>Halomonadaceae</taxon>
        <taxon>Halomonas</taxon>
    </lineage>
</organism>
<gene>
    <name evidence="1" type="ORF">E0702_18735</name>
</gene>
<comment type="caution">
    <text evidence="1">The sequence shown here is derived from an EMBL/GenBank/DDBJ whole genome shotgun (WGS) entry which is preliminary data.</text>
</comment>